<evidence type="ECO:0000313" key="6">
    <source>
        <dbReference type="Proteomes" id="UP001606305"/>
    </source>
</evidence>
<keyword evidence="6" id="KW-1185">Reference proteome</keyword>
<protein>
    <submittedName>
        <fullName evidence="5">GntR family transcriptional regulator</fullName>
    </submittedName>
</protein>
<organism evidence="5 6">
    <name type="scientific">Pelomonas nitida</name>
    <dbReference type="NCBI Taxonomy" id="3299027"/>
    <lineage>
        <taxon>Bacteria</taxon>
        <taxon>Pseudomonadati</taxon>
        <taxon>Pseudomonadota</taxon>
        <taxon>Betaproteobacteria</taxon>
        <taxon>Burkholderiales</taxon>
        <taxon>Sphaerotilaceae</taxon>
        <taxon>Roseateles</taxon>
    </lineage>
</organism>
<evidence type="ECO:0000313" key="5">
    <source>
        <dbReference type="EMBL" id="MFG6455701.1"/>
    </source>
</evidence>
<dbReference type="PANTHER" id="PTHR43537:SF5">
    <property type="entry name" value="UXU OPERON TRANSCRIPTIONAL REGULATOR"/>
    <property type="match status" value="1"/>
</dbReference>
<dbReference type="Gene3D" id="1.10.10.10">
    <property type="entry name" value="Winged helix-like DNA-binding domain superfamily/Winged helix DNA-binding domain"/>
    <property type="match status" value="1"/>
</dbReference>
<keyword evidence="1" id="KW-0805">Transcription regulation</keyword>
<dbReference type="SUPFAM" id="SSF48008">
    <property type="entry name" value="GntR ligand-binding domain-like"/>
    <property type="match status" value="1"/>
</dbReference>
<dbReference type="InterPro" id="IPR008920">
    <property type="entry name" value="TF_FadR/GntR_C"/>
</dbReference>
<dbReference type="InterPro" id="IPR000524">
    <property type="entry name" value="Tscrpt_reg_HTH_GntR"/>
</dbReference>
<accession>A0ABW7G183</accession>
<dbReference type="SMART" id="SM00895">
    <property type="entry name" value="FCD"/>
    <property type="match status" value="1"/>
</dbReference>
<dbReference type="Pfam" id="PF07729">
    <property type="entry name" value="FCD"/>
    <property type="match status" value="1"/>
</dbReference>
<dbReference type="InterPro" id="IPR011711">
    <property type="entry name" value="GntR_C"/>
</dbReference>
<proteinExistence type="predicted"/>
<gene>
    <name evidence="5" type="ORF">ACG00X_02545</name>
</gene>
<dbReference type="Proteomes" id="UP001606305">
    <property type="component" value="Unassembled WGS sequence"/>
</dbReference>
<name>A0ABW7G183_9BURK</name>
<dbReference type="SMART" id="SM00345">
    <property type="entry name" value="HTH_GNTR"/>
    <property type="match status" value="1"/>
</dbReference>
<dbReference type="InterPro" id="IPR036388">
    <property type="entry name" value="WH-like_DNA-bd_sf"/>
</dbReference>
<dbReference type="InterPro" id="IPR036390">
    <property type="entry name" value="WH_DNA-bd_sf"/>
</dbReference>
<dbReference type="Pfam" id="PF00392">
    <property type="entry name" value="GntR"/>
    <property type="match status" value="1"/>
</dbReference>
<dbReference type="EMBL" id="JBIGIA010000002">
    <property type="protein sequence ID" value="MFG6455701.1"/>
    <property type="molecule type" value="Genomic_DNA"/>
</dbReference>
<comment type="caution">
    <text evidence="5">The sequence shown here is derived from an EMBL/GenBank/DDBJ whole genome shotgun (WGS) entry which is preliminary data.</text>
</comment>
<dbReference type="PANTHER" id="PTHR43537">
    <property type="entry name" value="TRANSCRIPTIONAL REGULATOR, GNTR FAMILY"/>
    <property type="match status" value="1"/>
</dbReference>
<dbReference type="SUPFAM" id="SSF46785">
    <property type="entry name" value="Winged helix' DNA-binding domain"/>
    <property type="match status" value="1"/>
</dbReference>
<feature type="domain" description="HTH gntR-type" evidence="4">
    <location>
        <begin position="14"/>
        <end position="81"/>
    </location>
</feature>
<sequence>MPSKAAATTDTSATSASQRIYAYLRRCILELEMPPGTRVVELDIAAAHGVSRTPVHEAVRRLAEEGLIEIVQRVGTFVSRIPVDELEEAMLVRTALEVAIVEKATQHVDSGGLALLNGLLARQRACMTEGNHQGFHEADEAFHAALADIAGCPGVWRTILQAKTQIDRFRRLTLPIAGRMAGVIEEHAAVVDALAQRQPESAKDAMRNHLDHVLPVIGATRAFRPDYFVNKSAPSPGTP</sequence>
<evidence type="ECO:0000256" key="2">
    <source>
        <dbReference type="ARBA" id="ARBA00023125"/>
    </source>
</evidence>
<keyword evidence="3" id="KW-0804">Transcription</keyword>
<evidence type="ECO:0000256" key="3">
    <source>
        <dbReference type="ARBA" id="ARBA00023163"/>
    </source>
</evidence>
<keyword evidence="2" id="KW-0238">DNA-binding</keyword>
<dbReference type="PROSITE" id="PS50949">
    <property type="entry name" value="HTH_GNTR"/>
    <property type="match status" value="1"/>
</dbReference>
<reference evidence="5 6" key="1">
    <citation type="submission" date="2024-09" db="EMBL/GenBank/DDBJ databases">
        <title>Novel species of the genus Pelomonas and Roseateles isolated from streams.</title>
        <authorList>
            <person name="Lu H."/>
        </authorList>
    </citation>
    <scope>NUCLEOTIDE SEQUENCE [LARGE SCALE GENOMIC DNA]</scope>
    <source>
        <strain evidence="5 6">BYS96W</strain>
    </source>
</reference>
<evidence type="ECO:0000256" key="1">
    <source>
        <dbReference type="ARBA" id="ARBA00023015"/>
    </source>
</evidence>
<dbReference type="Gene3D" id="1.20.120.530">
    <property type="entry name" value="GntR ligand-binding domain-like"/>
    <property type="match status" value="1"/>
</dbReference>
<dbReference type="CDD" id="cd07377">
    <property type="entry name" value="WHTH_GntR"/>
    <property type="match status" value="1"/>
</dbReference>
<dbReference type="RefSeq" id="WP_394486364.1">
    <property type="nucleotide sequence ID" value="NZ_JBIGIA010000002.1"/>
</dbReference>
<evidence type="ECO:0000259" key="4">
    <source>
        <dbReference type="PROSITE" id="PS50949"/>
    </source>
</evidence>